<protein>
    <submittedName>
        <fullName evidence="3">Ribose-phosphate pyrophosphokinase</fullName>
    </submittedName>
</protein>
<dbReference type="EMBL" id="BAAAJK010000049">
    <property type="protein sequence ID" value="GAA1400018.1"/>
    <property type="molecule type" value="Genomic_DNA"/>
</dbReference>
<evidence type="ECO:0000256" key="1">
    <source>
        <dbReference type="ARBA" id="ARBA00022727"/>
    </source>
</evidence>
<accession>A0ABN1Y7G4</accession>
<comment type="caution">
    <text evidence="3">The sequence shown here is derived from an EMBL/GenBank/DDBJ whole genome shotgun (WGS) entry which is preliminary data.</text>
</comment>
<dbReference type="CDD" id="cd06223">
    <property type="entry name" value="PRTases_typeI"/>
    <property type="match status" value="1"/>
</dbReference>
<evidence type="ECO:0000313" key="3">
    <source>
        <dbReference type="EMBL" id="GAA1400018.1"/>
    </source>
</evidence>
<reference evidence="3 4" key="1">
    <citation type="journal article" date="2019" name="Int. J. Syst. Evol. Microbiol.">
        <title>The Global Catalogue of Microorganisms (GCM) 10K type strain sequencing project: providing services to taxonomists for standard genome sequencing and annotation.</title>
        <authorList>
            <consortium name="The Broad Institute Genomics Platform"/>
            <consortium name="The Broad Institute Genome Sequencing Center for Infectious Disease"/>
            <person name="Wu L."/>
            <person name="Ma J."/>
        </authorList>
    </citation>
    <scope>NUCLEOTIDE SEQUENCE [LARGE SCALE GENOMIC DNA]</scope>
    <source>
        <strain evidence="3 4">JCM 11896</strain>
    </source>
</reference>
<dbReference type="InterPro" id="IPR029099">
    <property type="entry name" value="Pribosyltran_N"/>
</dbReference>
<dbReference type="Pfam" id="PF14572">
    <property type="entry name" value="Pribosyl_synth"/>
    <property type="match status" value="1"/>
</dbReference>
<dbReference type="Pfam" id="PF13793">
    <property type="entry name" value="Pribosyltran_N"/>
    <property type="match status" value="1"/>
</dbReference>
<dbReference type="PANTHER" id="PTHR10210:SF41">
    <property type="entry name" value="RIBOSE-PHOSPHATE PYROPHOSPHOKINASE 1, CHLOROPLASTIC"/>
    <property type="match status" value="1"/>
</dbReference>
<evidence type="ECO:0000259" key="2">
    <source>
        <dbReference type="Pfam" id="PF13793"/>
    </source>
</evidence>
<proteinExistence type="predicted"/>
<dbReference type="InterPro" id="IPR005946">
    <property type="entry name" value="Rib-P_diPkinase"/>
</dbReference>
<dbReference type="InterPro" id="IPR029057">
    <property type="entry name" value="PRTase-like"/>
</dbReference>
<evidence type="ECO:0000313" key="4">
    <source>
        <dbReference type="Proteomes" id="UP001501414"/>
    </source>
</evidence>
<dbReference type="RefSeq" id="WP_344028133.1">
    <property type="nucleotide sequence ID" value="NZ_BAAAJK010000049.1"/>
</dbReference>
<dbReference type="NCBIfam" id="NF002320">
    <property type="entry name" value="PRK01259.1"/>
    <property type="match status" value="1"/>
</dbReference>
<keyword evidence="1" id="KW-0545">Nucleotide biosynthesis</keyword>
<name>A0ABN1Y7G4_9PSEU</name>
<feature type="domain" description="Ribose-phosphate pyrophosphokinase N-terminal" evidence="2">
    <location>
        <begin position="14"/>
        <end position="136"/>
    </location>
</feature>
<sequence length="331" mass="35145">MTGTSLPLGYDKRLMVFTGRANPVLGARIAGELGVDPGPVTLRTFANGEVYCRFTESIRGADVFLVQPMCANPVQGVNANDALLELLVMIDAAVGASAHRVIAVTPWYGYARQDKKSAPREPISARVVARTLEAVGVDRVLTMDLHAGQLQGFFGVPVDHMTALMMLADHFAGLDDDLVVVAPDAGRVKLNKQFATRIGAELAILDKERPQQQVAEIGHVIGDVTGRTAIVVDDIIDTAGTLCAAGEAVMRAGARRVFAAATHAPFSGPAYQRLAGAPFERIVVTDTIPLRPGAPPNVDVVSCAPLLADSIRRIFTDDSVSEVFGGNNHPF</sequence>
<dbReference type="SUPFAM" id="SSF53271">
    <property type="entry name" value="PRTase-like"/>
    <property type="match status" value="1"/>
</dbReference>
<gene>
    <name evidence="3" type="ORF">GCM10009613_56450</name>
</gene>
<keyword evidence="4" id="KW-1185">Reference proteome</keyword>
<dbReference type="Gene3D" id="3.40.50.2020">
    <property type="match status" value="2"/>
</dbReference>
<dbReference type="NCBIfam" id="TIGR01251">
    <property type="entry name" value="ribP_PPkin"/>
    <property type="match status" value="1"/>
</dbReference>
<dbReference type="InterPro" id="IPR000836">
    <property type="entry name" value="PRTase_dom"/>
</dbReference>
<dbReference type="Proteomes" id="UP001501414">
    <property type="component" value="Unassembled WGS sequence"/>
</dbReference>
<organism evidence="3 4">
    <name type="scientific">Pseudonocardia kongjuensis</name>
    <dbReference type="NCBI Taxonomy" id="102227"/>
    <lineage>
        <taxon>Bacteria</taxon>
        <taxon>Bacillati</taxon>
        <taxon>Actinomycetota</taxon>
        <taxon>Actinomycetes</taxon>
        <taxon>Pseudonocardiales</taxon>
        <taxon>Pseudonocardiaceae</taxon>
        <taxon>Pseudonocardia</taxon>
    </lineage>
</organism>
<dbReference type="PANTHER" id="PTHR10210">
    <property type="entry name" value="RIBOSE-PHOSPHATE DIPHOSPHOKINASE FAMILY MEMBER"/>
    <property type="match status" value="1"/>
</dbReference>
<dbReference type="SMART" id="SM01400">
    <property type="entry name" value="Pribosyltran_N"/>
    <property type="match status" value="1"/>
</dbReference>